<reference evidence="1 2" key="1">
    <citation type="submission" date="2018-10" db="EMBL/GenBank/DDBJ databases">
        <title>Isolation from soil.</title>
        <authorList>
            <person name="Hu J."/>
        </authorList>
    </citation>
    <scope>NUCLEOTIDE SEQUENCE [LARGE SCALE GENOMIC DNA]</scope>
    <source>
        <strain evidence="1 2">NEAU-Ht49</strain>
    </source>
</reference>
<sequence>MLRLAAEITKSAYADAMRRHGLLPSTISVITGYAEENLAALDHESSDVPTEAQAHILNHDPDLSGPPDE</sequence>
<keyword evidence="2" id="KW-1185">Reference proteome</keyword>
<proteinExistence type="predicted"/>
<gene>
    <name evidence="1" type="ORF">EBO15_12700</name>
</gene>
<dbReference type="AlphaFoldDB" id="A0A3M2MBE0"/>
<comment type="caution">
    <text evidence="1">The sequence shown here is derived from an EMBL/GenBank/DDBJ whole genome shotgun (WGS) entry which is preliminary data.</text>
</comment>
<name>A0A3M2MBE0_9ACTN</name>
<evidence type="ECO:0000313" key="2">
    <source>
        <dbReference type="Proteomes" id="UP000282674"/>
    </source>
</evidence>
<accession>A0A3M2MBE0</accession>
<dbReference type="EMBL" id="RFFG01000018">
    <property type="protein sequence ID" value="RMI44498.1"/>
    <property type="molecule type" value="Genomic_DNA"/>
</dbReference>
<dbReference type="Proteomes" id="UP000282674">
    <property type="component" value="Unassembled WGS sequence"/>
</dbReference>
<organism evidence="1 2">
    <name type="scientific">Actinomadura harenae</name>
    <dbReference type="NCBI Taxonomy" id="2483351"/>
    <lineage>
        <taxon>Bacteria</taxon>
        <taxon>Bacillati</taxon>
        <taxon>Actinomycetota</taxon>
        <taxon>Actinomycetes</taxon>
        <taxon>Streptosporangiales</taxon>
        <taxon>Thermomonosporaceae</taxon>
        <taxon>Actinomadura</taxon>
    </lineage>
</organism>
<evidence type="ECO:0000313" key="1">
    <source>
        <dbReference type="EMBL" id="RMI44498.1"/>
    </source>
</evidence>
<protein>
    <submittedName>
        <fullName evidence="1">Uncharacterized protein</fullName>
    </submittedName>
</protein>